<organism evidence="2 3">
    <name type="scientific">Nonlabens tegetincola</name>
    <dbReference type="NCBI Taxonomy" id="323273"/>
    <lineage>
        <taxon>Bacteria</taxon>
        <taxon>Pseudomonadati</taxon>
        <taxon>Bacteroidota</taxon>
        <taxon>Flavobacteriia</taxon>
        <taxon>Flavobacteriales</taxon>
        <taxon>Flavobacteriaceae</taxon>
        <taxon>Nonlabens</taxon>
    </lineage>
</organism>
<accession>A0A090Q2T3</accession>
<keyword evidence="3" id="KW-1185">Reference proteome</keyword>
<dbReference type="InterPro" id="IPR029044">
    <property type="entry name" value="Nucleotide-diphossugar_trans"/>
</dbReference>
<dbReference type="CDD" id="cd00761">
    <property type="entry name" value="Glyco_tranf_GTA_type"/>
    <property type="match status" value="1"/>
</dbReference>
<reference evidence="2" key="1">
    <citation type="journal article" date="2014" name="Genome Announc.">
        <title>Draft Genome Sequences of Marine Flavobacterium Nonlabens Strains NR17, NR24, NR27, NR32, NR33, and Ara13.</title>
        <authorList>
            <person name="Nakanishi M."/>
            <person name="Meirelles P."/>
            <person name="Suzuki R."/>
            <person name="Takatani N."/>
            <person name="Mino S."/>
            <person name="Suda W."/>
            <person name="Oshima K."/>
            <person name="Hattori M."/>
            <person name="Ohkuma M."/>
            <person name="Hosokawa M."/>
            <person name="Miyashita K."/>
            <person name="Thompson F.L."/>
            <person name="Niwa A."/>
            <person name="Sawabe T."/>
            <person name="Sawabe T."/>
        </authorList>
    </citation>
    <scope>NUCLEOTIDE SEQUENCE [LARGE SCALE GENOMIC DNA]</scope>
    <source>
        <strain evidence="2">JCM 19294</strain>
    </source>
</reference>
<gene>
    <name evidence="2" type="ORF">JCM19294_1990</name>
</gene>
<dbReference type="Gene3D" id="3.90.550.10">
    <property type="entry name" value="Spore Coat Polysaccharide Biosynthesis Protein SpsA, Chain A"/>
    <property type="match status" value="1"/>
</dbReference>
<dbReference type="Pfam" id="PF00535">
    <property type="entry name" value="Glycos_transf_2"/>
    <property type="match status" value="1"/>
</dbReference>
<keyword evidence="2" id="KW-0808">Transferase</keyword>
<evidence type="ECO:0000259" key="1">
    <source>
        <dbReference type="Pfam" id="PF00535"/>
    </source>
</evidence>
<dbReference type="InterPro" id="IPR050834">
    <property type="entry name" value="Glycosyltransf_2"/>
</dbReference>
<dbReference type="RefSeq" id="WP_052510297.1">
    <property type="nucleotide sequence ID" value="NZ_BBML01000002.1"/>
</dbReference>
<evidence type="ECO:0000313" key="3">
    <source>
        <dbReference type="Proteomes" id="UP000029221"/>
    </source>
</evidence>
<dbReference type="GO" id="GO:0016740">
    <property type="term" value="F:transferase activity"/>
    <property type="evidence" value="ECO:0007669"/>
    <property type="project" value="UniProtKB-KW"/>
</dbReference>
<dbReference type="InterPro" id="IPR001173">
    <property type="entry name" value="Glyco_trans_2-like"/>
</dbReference>
<dbReference type="PANTHER" id="PTHR43685">
    <property type="entry name" value="GLYCOSYLTRANSFERASE"/>
    <property type="match status" value="1"/>
</dbReference>
<sequence>MGRKQYLFDVLTDLSNQEIKPNQVIIVEQNADPESNSELDYIFDDWSFTINHLFTHQTGACNARNISLGKTTADWILLFDDDVRVPVDFMAQLQHTLISTKVKAITVACLQKGEKEAQQTVKQWPYFGSGCSLVHREIVDRCKFDKALEHGYGEDVDFGMQIRRAGYDVIYAPQIQILHLKAPVGGFREKRIFPWSTDNIQPKPSPHIMYFRKKNYSENQLKGYKLVQWFKNYGKLGSFLPWGHNELFNKAWESSKKYANSL</sequence>
<dbReference type="SUPFAM" id="SSF53448">
    <property type="entry name" value="Nucleotide-diphospho-sugar transferases"/>
    <property type="match status" value="1"/>
</dbReference>
<proteinExistence type="predicted"/>
<dbReference type="AlphaFoldDB" id="A0A090Q2T3"/>
<name>A0A090Q2T3_9FLAO</name>
<feature type="domain" description="Glycosyltransferase 2-like" evidence="1">
    <location>
        <begin position="4"/>
        <end position="123"/>
    </location>
</feature>
<dbReference type="EMBL" id="BBML01000002">
    <property type="protein sequence ID" value="GAK96477.1"/>
    <property type="molecule type" value="Genomic_DNA"/>
</dbReference>
<dbReference type="Proteomes" id="UP000029221">
    <property type="component" value="Unassembled WGS sequence"/>
</dbReference>
<protein>
    <submittedName>
        <fullName evidence="2">Glycosyl transferase</fullName>
    </submittedName>
</protein>
<comment type="caution">
    <text evidence="2">The sequence shown here is derived from an EMBL/GenBank/DDBJ whole genome shotgun (WGS) entry which is preliminary data.</text>
</comment>
<evidence type="ECO:0000313" key="2">
    <source>
        <dbReference type="EMBL" id="GAK96477.1"/>
    </source>
</evidence>
<dbReference type="STRING" id="319236.BST91_07920"/>
<dbReference type="eggNOG" id="COG1216">
    <property type="taxonomic scope" value="Bacteria"/>
</dbReference>
<dbReference type="PANTHER" id="PTHR43685:SF2">
    <property type="entry name" value="GLYCOSYLTRANSFERASE 2-LIKE DOMAIN-CONTAINING PROTEIN"/>
    <property type="match status" value="1"/>
</dbReference>